<evidence type="ECO:0000313" key="2">
    <source>
        <dbReference type="Proteomes" id="UP000712281"/>
    </source>
</evidence>
<name>A0A8S9GBD1_BRACR</name>
<proteinExistence type="predicted"/>
<dbReference type="AlphaFoldDB" id="A0A8S9GBD1"/>
<accession>A0A8S9GBD1</accession>
<dbReference type="EMBL" id="QGKW02002005">
    <property type="protein sequence ID" value="KAF2543051.1"/>
    <property type="molecule type" value="Genomic_DNA"/>
</dbReference>
<evidence type="ECO:0008006" key="3">
    <source>
        <dbReference type="Google" id="ProtNLM"/>
    </source>
</evidence>
<protein>
    <recommendedName>
        <fullName evidence="3">RNase H type-1 domain-containing protein</fullName>
    </recommendedName>
</protein>
<gene>
    <name evidence="1" type="ORF">F2Q68_00032937</name>
</gene>
<reference evidence="1" key="1">
    <citation type="submission" date="2019-12" db="EMBL/GenBank/DDBJ databases">
        <title>Genome sequencing and annotation of Brassica cretica.</title>
        <authorList>
            <person name="Studholme D.J."/>
            <person name="Sarris P.F."/>
        </authorList>
    </citation>
    <scope>NUCLEOTIDE SEQUENCE</scope>
    <source>
        <strain evidence="1">PFS-001/15</strain>
        <tissue evidence="1">Leaf</tissue>
    </source>
</reference>
<comment type="caution">
    <text evidence="1">The sequence shown here is derived from an EMBL/GenBank/DDBJ whole genome shotgun (WGS) entry which is preliminary data.</text>
</comment>
<sequence>MLRVVVSFHSHLPYKLQQGFVWAHAFLPLSRNDFLLNGVRWNPLEIVLKARSESEEWALAQLVDKEVSSEMEITKPQSKKRWSPPIVGWLMCNVALEWDKQRRVLGVAWVVQNHRGVVPKLFLAVKKPHEWPALRYRVEELGRLLGMMKDYHLKVVSTKENRGASFIAQSVTRQDRRQSYGLCSS</sequence>
<dbReference type="Proteomes" id="UP000712281">
    <property type="component" value="Unassembled WGS sequence"/>
</dbReference>
<evidence type="ECO:0000313" key="1">
    <source>
        <dbReference type="EMBL" id="KAF2543051.1"/>
    </source>
</evidence>
<organism evidence="1 2">
    <name type="scientific">Brassica cretica</name>
    <name type="common">Mustard</name>
    <dbReference type="NCBI Taxonomy" id="69181"/>
    <lineage>
        <taxon>Eukaryota</taxon>
        <taxon>Viridiplantae</taxon>
        <taxon>Streptophyta</taxon>
        <taxon>Embryophyta</taxon>
        <taxon>Tracheophyta</taxon>
        <taxon>Spermatophyta</taxon>
        <taxon>Magnoliopsida</taxon>
        <taxon>eudicotyledons</taxon>
        <taxon>Gunneridae</taxon>
        <taxon>Pentapetalae</taxon>
        <taxon>rosids</taxon>
        <taxon>malvids</taxon>
        <taxon>Brassicales</taxon>
        <taxon>Brassicaceae</taxon>
        <taxon>Brassiceae</taxon>
        <taxon>Brassica</taxon>
    </lineage>
</organism>